<keyword evidence="4 9" id="KW-0812">Transmembrane</keyword>
<name>A0A6H0XRL7_9PEZI</name>
<evidence type="ECO:0000256" key="6">
    <source>
        <dbReference type="ARBA" id="ARBA00022989"/>
    </source>
</evidence>
<proteinExistence type="inferred from homology"/>
<feature type="topological domain" description="Lumenal" evidence="9">
    <location>
        <begin position="1"/>
        <end position="4"/>
    </location>
</feature>
<dbReference type="PANTHER" id="PTHR42650:SF1">
    <property type="entry name" value="GUIDED ENTRY OF TAIL-ANCHORED PROTEINS FACTOR 1"/>
    <property type="match status" value="1"/>
</dbReference>
<dbReference type="InterPro" id="IPR028945">
    <property type="entry name" value="Get1"/>
</dbReference>
<dbReference type="Gene3D" id="1.10.287.660">
    <property type="entry name" value="Helix hairpin bin"/>
    <property type="match status" value="1"/>
</dbReference>
<dbReference type="GO" id="GO:0071816">
    <property type="term" value="P:tail-anchored membrane protein insertion into ER membrane"/>
    <property type="evidence" value="ECO:0007669"/>
    <property type="project" value="InterPro"/>
</dbReference>
<keyword evidence="8 9" id="KW-0472">Membrane</keyword>
<gene>
    <name evidence="9" type="primary">GET1</name>
    <name evidence="11" type="ORF">AMS68_002891</name>
</gene>
<comment type="subcellular location">
    <subcellularLocation>
        <location evidence="1">Endoplasmic reticulum membrane</location>
        <topology evidence="1">Multi-pass membrane protein</topology>
    </subcellularLocation>
</comment>
<dbReference type="FunFam" id="1.10.287.660:FF:000006">
    <property type="entry name" value="Protein GET1"/>
    <property type="match status" value="1"/>
</dbReference>
<evidence type="ECO:0000256" key="10">
    <source>
        <dbReference type="SAM" id="SignalP"/>
    </source>
</evidence>
<evidence type="ECO:0000256" key="7">
    <source>
        <dbReference type="ARBA" id="ARBA00023054"/>
    </source>
</evidence>
<evidence type="ECO:0000313" key="12">
    <source>
        <dbReference type="Proteomes" id="UP000503462"/>
    </source>
</evidence>
<evidence type="ECO:0000256" key="9">
    <source>
        <dbReference type="HAMAP-Rule" id="MF_03113"/>
    </source>
</evidence>
<feature type="topological domain" description="Cytoplasmic" evidence="9">
    <location>
        <begin position="173"/>
        <end position="208"/>
    </location>
</feature>
<organism evidence="11 12">
    <name type="scientific">Peltaster fructicola</name>
    <dbReference type="NCBI Taxonomy" id="286661"/>
    <lineage>
        <taxon>Eukaryota</taxon>
        <taxon>Fungi</taxon>
        <taxon>Dikarya</taxon>
        <taxon>Ascomycota</taxon>
        <taxon>Pezizomycotina</taxon>
        <taxon>Dothideomycetes</taxon>
        <taxon>Dothideomycetes incertae sedis</taxon>
        <taxon>Peltaster</taxon>
    </lineage>
</organism>
<keyword evidence="7 9" id="KW-0175">Coiled coil</keyword>
<sequence>MISILLIVFLIQLAIHLVTTLGSDAINNILWQTYCKLPTPHSKKGAAIASLRQEVVALNREMNNTSAQDDFARWAKLRRQHDKKKDEYEKTSREIQDFQATFNRAVGILRWVATSGIRYALQWWFSKRAMFWLPQGWVPHAVEWILSLTAAPLGSISINMWWIACASMISLVSEIVLSGIKLSQRQGQAVTEKQPLPSGTKVSEKKEL</sequence>
<keyword evidence="12" id="KW-1185">Reference proteome</keyword>
<feature type="coiled-coil region" evidence="9">
    <location>
        <begin position="48"/>
        <end position="101"/>
    </location>
</feature>
<dbReference type="GO" id="GO:0043529">
    <property type="term" value="C:GET complex"/>
    <property type="evidence" value="ECO:0007669"/>
    <property type="project" value="InterPro"/>
</dbReference>
<dbReference type="OrthoDB" id="69461at2759"/>
<protein>
    <submittedName>
        <fullName evidence="11">Uncharacterized protein</fullName>
    </submittedName>
</protein>
<evidence type="ECO:0000256" key="2">
    <source>
        <dbReference type="ARBA" id="ARBA00010799"/>
    </source>
</evidence>
<dbReference type="GO" id="GO:0005789">
    <property type="term" value="C:endoplasmic reticulum membrane"/>
    <property type="evidence" value="ECO:0007669"/>
    <property type="project" value="UniProtKB-SubCell"/>
</dbReference>
<evidence type="ECO:0000256" key="8">
    <source>
        <dbReference type="ARBA" id="ARBA00023136"/>
    </source>
</evidence>
<dbReference type="PANTHER" id="PTHR42650">
    <property type="entry name" value="TAIL-ANCHORED PROTEIN INSERTION RECEPTOR WRB"/>
    <property type="match status" value="1"/>
</dbReference>
<evidence type="ECO:0000256" key="1">
    <source>
        <dbReference type="ARBA" id="ARBA00004477"/>
    </source>
</evidence>
<feature type="chain" id="PRO_5026144350" evidence="10">
    <location>
        <begin position="21"/>
        <end position="208"/>
    </location>
</feature>
<comment type="similarity">
    <text evidence="2 9">Belongs to the WRB/GET1 family.</text>
</comment>
<dbReference type="GO" id="GO:0043495">
    <property type="term" value="F:protein-membrane adaptor activity"/>
    <property type="evidence" value="ECO:0007669"/>
    <property type="project" value="TreeGrafter"/>
</dbReference>
<keyword evidence="6 9" id="KW-1133">Transmembrane helix</keyword>
<comment type="caution">
    <text evidence="9">Lacks conserved residue(s) required for the propagation of feature annotation.</text>
</comment>
<evidence type="ECO:0000256" key="5">
    <source>
        <dbReference type="ARBA" id="ARBA00022824"/>
    </source>
</evidence>
<keyword evidence="5 9" id="KW-0256">Endoplasmic reticulum</keyword>
<evidence type="ECO:0000256" key="3">
    <source>
        <dbReference type="ARBA" id="ARBA00022448"/>
    </source>
</evidence>
<feature type="signal peptide" evidence="10">
    <location>
        <begin position="1"/>
        <end position="20"/>
    </location>
</feature>
<dbReference type="InterPro" id="IPR027538">
    <property type="entry name" value="Get1_fungi"/>
</dbReference>
<dbReference type="AlphaFoldDB" id="A0A6H0XRL7"/>
<dbReference type="EMBL" id="CP051140">
    <property type="protein sequence ID" value="QIW97373.1"/>
    <property type="molecule type" value="Genomic_DNA"/>
</dbReference>
<reference evidence="11 12" key="1">
    <citation type="journal article" date="2016" name="Sci. Rep.">
        <title>Peltaster fructicola genome reveals evolution from an invasive phytopathogen to an ectophytic parasite.</title>
        <authorList>
            <person name="Xu C."/>
            <person name="Chen H."/>
            <person name="Gleason M.L."/>
            <person name="Xu J.R."/>
            <person name="Liu H."/>
            <person name="Zhang R."/>
            <person name="Sun G."/>
        </authorList>
    </citation>
    <scope>NUCLEOTIDE SEQUENCE [LARGE SCALE GENOMIC DNA]</scope>
    <source>
        <strain evidence="11 12">LNHT1506</strain>
    </source>
</reference>
<evidence type="ECO:0000313" key="11">
    <source>
        <dbReference type="EMBL" id="QIW97373.1"/>
    </source>
</evidence>
<dbReference type="InterPro" id="IPR029012">
    <property type="entry name" value="Helix_hairpin_bin_sf"/>
</dbReference>
<keyword evidence="3 9" id="KW-0813">Transport</keyword>
<dbReference type="Pfam" id="PF04420">
    <property type="entry name" value="CHD5"/>
    <property type="match status" value="1"/>
</dbReference>
<dbReference type="Proteomes" id="UP000503462">
    <property type="component" value="Chromosome 2"/>
</dbReference>
<dbReference type="HAMAP" id="MF_03113">
    <property type="entry name" value="Get1"/>
    <property type="match status" value="1"/>
</dbReference>
<keyword evidence="10" id="KW-0732">Signal</keyword>
<evidence type="ECO:0000256" key="4">
    <source>
        <dbReference type="ARBA" id="ARBA00022692"/>
    </source>
</evidence>
<accession>A0A6H0XRL7</accession>